<accession>A0A1E4TRU2</accession>
<evidence type="ECO:0000313" key="4">
    <source>
        <dbReference type="Proteomes" id="UP000094236"/>
    </source>
</evidence>
<dbReference type="GO" id="GO:0005737">
    <property type="term" value="C:cytoplasm"/>
    <property type="evidence" value="ECO:0007669"/>
    <property type="project" value="TreeGrafter"/>
</dbReference>
<dbReference type="EMBL" id="KV454016">
    <property type="protein sequence ID" value="ODV94457.1"/>
    <property type="molecule type" value="Genomic_DNA"/>
</dbReference>
<name>A0A1E4TRU2_PACTA</name>
<dbReference type="Pfam" id="PF07985">
    <property type="entry name" value="SRR1"/>
    <property type="match status" value="1"/>
</dbReference>
<organism evidence="3 4">
    <name type="scientific">Pachysolen tannophilus NRRL Y-2460</name>
    <dbReference type="NCBI Taxonomy" id="669874"/>
    <lineage>
        <taxon>Eukaryota</taxon>
        <taxon>Fungi</taxon>
        <taxon>Dikarya</taxon>
        <taxon>Ascomycota</taxon>
        <taxon>Saccharomycotina</taxon>
        <taxon>Pichiomycetes</taxon>
        <taxon>Pachysolenaceae</taxon>
        <taxon>Pachysolen</taxon>
    </lineage>
</organism>
<dbReference type="OrthoDB" id="551431at2759"/>
<evidence type="ECO:0000259" key="2">
    <source>
        <dbReference type="Pfam" id="PF07985"/>
    </source>
</evidence>
<evidence type="ECO:0000313" key="3">
    <source>
        <dbReference type="EMBL" id="ODV94457.1"/>
    </source>
</evidence>
<dbReference type="Proteomes" id="UP000094236">
    <property type="component" value="Unassembled WGS sequence"/>
</dbReference>
<dbReference type="GO" id="GO:0005634">
    <property type="term" value="C:nucleus"/>
    <property type="evidence" value="ECO:0007669"/>
    <property type="project" value="TreeGrafter"/>
</dbReference>
<comment type="similarity">
    <text evidence="1">Belongs to the SRR1 family.</text>
</comment>
<dbReference type="PANTHER" id="PTHR28626:SF3">
    <property type="entry name" value="SRR1-LIKE PROTEIN"/>
    <property type="match status" value="1"/>
</dbReference>
<gene>
    <name evidence="3" type="ORF">PACTADRAFT_51293</name>
</gene>
<feature type="non-terminal residue" evidence="3">
    <location>
        <position position="261"/>
    </location>
</feature>
<dbReference type="InterPro" id="IPR040044">
    <property type="entry name" value="SRR1L"/>
</dbReference>
<dbReference type="InterPro" id="IPR012942">
    <property type="entry name" value="SRR1-like"/>
</dbReference>
<reference evidence="4" key="1">
    <citation type="submission" date="2016-05" db="EMBL/GenBank/DDBJ databases">
        <title>Comparative genomics of biotechnologically important yeasts.</title>
        <authorList>
            <consortium name="DOE Joint Genome Institute"/>
            <person name="Riley R."/>
            <person name="Haridas S."/>
            <person name="Wolfe K.H."/>
            <person name="Lopes M.R."/>
            <person name="Hittinger C.T."/>
            <person name="Goker M."/>
            <person name="Salamov A."/>
            <person name="Wisecaver J."/>
            <person name="Long T.M."/>
            <person name="Aerts A.L."/>
            <person name="Barry K."/>
            <person name="Choi C."/>
            <person name="Clum A."/>
            <person name="Coughlan A.Y."/>
            <person name="Deshpande S."/>
            <person name="Douglass A.P."/>
            <person name="Hanson S.J."/>
            <person name="Klenk H.-P."/>
            <person name="Labutti K."/>
            <person name="Lapidus A."/>
            <person name="Lindquist E."/>
            <person name="Lipzen A."/>
            <person name="Meier-Kolthoff J.P."/>
            <person name="Ohm R.A."/>
            <person name="Otillar R.P."/>
            <person name="Pangilinan J."/>
            <person name="Peng Y."/>
            <person name="Rokas A."/>
            <person name="Rosa C.A."/>
            <person name="Scheuner C."/>
            <person name="Sibirny A.A."/>
            <person name="Slot J.C."/>
            <person name="Stielow J.B."/>
            <person name="Sun H."/>
            <person name="Kurtzman C.P."/>
            <person name="Blackwell M."/>
            <person name="Grigoriev I.V."/>
            <person name="Jeffries T.W."/>
        </authorList>
    </citation>
    <scope>NUCLEOTIDE SEQUENCE [LARGE SCALE GENOMIC DNA]</scope>
    <source>
        <strain evidence="4">NRRL Y-2460</strain>
    </source>
</reference>
<dbReference type="PANTHER" id="PTHR28626">
    <property type="entry name" value="SRR1-LIKE PROTEIN"/>
    <property type="match status" value="1"/>
</dbReference>
<dbReference type="AlphaFoldDB" id="A0A1E4TRU2"/>
<proteinExistence type="inferred from homology"/>
<feature type="domain" description="SRR1-like" evidence="2">
    <location>
        <begin position="60"/>
        <end position="260"/>
    </location>
</feature>
<protein>
    <recommendedName>
        <fullName evidence="2">SRR1-like domain-containing protein</fullName>
    </recommendedName>
</protein>
<keyword evidence="4" id="KW-1185">Reference proteome</keyword>
<evidence type="ECO:0000256" key="1">
    <source>
        <dbReference type="ARBA" id="ARBA00009856"/>
    </source>
</evidence>
<sequence>MSEEFIVVRRSKWQSQSNSKYCSVTKNIDSLYIEFCDKLELLANSFFYKETILILNKIKFEPKITNIRCLTIGSISQDSAALYQLCYLKLLADFFQLSGEKISIFDPIFTNLDSKFLIEKLGFKIDKNSNFADFYFMPHAPIVLIEEILIKDKPKFMLTNDISIYNDKWSDYELYEKYPNIALLKNCIQNNKDNEQEKQSNGFQIYHSKKKLKKKNLVHIEPTINYNYQDCFFTKCTKLQFIQNNEQLYGNSFSDMAIHII</sequence>